<dbReference type="OrthoDB" id="3403133at2"/>
<evidence type="ECO:0000313" key="2">
    <source>
        <dbReference type="Proteomes" id="UP000050867"/>
    </source>
</evidence>
<comment type="caution">
    <text evidence="1">The sequence shown here is derived from an EMBL/GenBank/DDBJ whole genome shotgun (WGS) entry which is preliminary data.</text>
</comment>
<dbReference type="EMBL" id="LLZU01000005">
    <property type="protein sequence ID" value="KRV50305.1"/>
    <property type="molecule type" value="Genomic_DNA"/>
</dbReference>
<proteinExistence type="predicted"/>
<keyword evidence="2" id="KW-1185">Reference proteome</keyword>
<reference evidence="1 2" key="1">
    <citation type="submission" date="2015-10" db="EMBL/GenBank/DDBJ databases">
        <title>Draft genome sequence of pyrrolomycin-producing Streptomyces vitaminophilus.</title>
        <authorList>
            <person name="Graham D.E."/>
            <person name="Mahan K.M."/>
            <person name="Klingeman D.M."/>
            <person name="Hettich R.L."/>
            <person name="Parry R.J."/>
        </authorList>
    </citation>
    <scope>NUCLEOTIDE SEQUENCE [LARGE SCALE GENOMIC DNA]</scope>
    <source>
        <strain evidence="1 2">ATCC 31673</strain>
    </source>
</reference>
<name>A0A0T6LWD9_WENVI</name>
<dbReference type="Proteomes" id="UP000050867">
    <property type="component" value="Unassembled WGS sequence"/>
</dbReference>
<protein>
    <submittedName>
        <fullName evidence="1">Uncharacterized protein</fullName>
    </submittedName>
</protein>
<accession>A0A0T6LWD9</accession>
<sequence length="86" mass="9658">MAELRFLIRDDGDEDHAPDFPVPPPGTAVLIDVRPADLVEAKDAVRFAVRGGSVSRWTPPRCRRRPGHMPFPCSGIAGWRWIRPSR</sequence>
<dbReference type="RefSeq" id="WP_018382240.1">
    <property type="nucleotide sequence ID" value="NZ_LLZU01000005.1"/>
</dbReference>
<organism evidence="1 2">
    <name type="scientific">Wenjunlia vitaminophila</name>
    <name type="common">Streptomyces vitaminophilus</name>
    <dbReference type="NCBI Taxonomy" id="76728"/>
    <lineage>
        <taxon>Bacteria</taxon>
        <taxon>Bacillati</taxon>
        <taxon>Actinomycetota</taxon>
        <taxon>Actinomycetes</taxon>
        <taxon>Kitasatosporales</taxon>
        <taxon>Streptomycetaceae</taxon>
        <taxon>Wenjunlia</taxon>
    </lineage>
</organism>
<gene>
    <name evidence="1" type="ORF">AQ490_14435</name>
</gene>
<dbReference type="AlphaFoldDB" id="A0A0T6LWD9"/>
<evidence type="ECO:0000313" key="1">
    <source>
        <dbReference type="EMBL" id="KRV50305.1"/>
    </source>
</evidence>